<dbReference type="Gene3D" id="3.40.50.300">
    <property type="entry name" value="P-loop containing nucleotide triphosphate hydrolases"/>
    <property type="match status" value="1"/>
</dbReference>
<evidence type="ECO:0000313" key="1">
    <source>
        <dbReference type="EMBL" id="ETJ39179.1"/>
    </source>
</evidence>
<accession>W1YDE8</accession>
<dbReference type="EMBL" id="AZMM01006891">
    <property type="protein sequence ID" value="ETJ39179.1"/>
    <property type="molecule type" value="Genomic_DNA"/>
</dbReference>
<dbReference type="InterPro" id="IPR027417">
    <property type="entry name" value="P-loop_NTPase"/>
</dbReference>
<reference evidence="1" key="1">
    <citation type="submission" date="2013-12" db="EMBL/GenBank/DDBJ databases">
        <title>A Varibaculum cambriense genome reconstructed from a premature infant gut community with otherwise low bacterial novelty that shifts toward anaerobic metabolism during the third week of life.</title>
        <authorList>
            <person name="Brown C.T."/>
            <person name="Sharon I."/>
            <person name="Thomas B.C."/>
            <person name="Castelle C.J."/>
            <person name="Morowitz M.J."/>
            <person name="Banfield J.F."/>
        </authorList>
    </citation>
    <scope>NUCLEOTIDE SEQUENCE</scope>
</reference>
<protein>
    <submittedName>
        <fullName evidence="1">Uncharacterized protein</fullName>
    </submittedName>
</protein>
<comment type="caution">
    <text evidence="1">The sequence shown here is derived from an EMBL/GenBank/DDBJ whole genome shotgun (WGS) entry which is preliminary data.</text>
</comment>
<dbReference type="AlphaFoldDB" id="W1YDE8"/>
<name>W1YDE8_9ZZZZ</name>
<feature type="non-terminal residue" evidence="1">
    <location>
        <position position="1"/>
    </location>
</feature>
<organism evidence="1">
    <name type="scientific">human gut metagenome</name>
    <dbReference type="NCBI Taxonomy" id="408170"/>
    <lineage>
        <taxon>unclassified sequences</taxon>
        <taxon>metagenomes</taxon>
        <taxon>organismal metagenomes</taxon>
    </lineage>
</organism>
<sequence length="58" mass="6824">IVSIAHRLSTVQDANEIVYIEYGKIKEKGSFNELIELKGAFYNLWILSNISRYRLHRL</sequence>
<dbReference type="SUPFAM" id="SSF52540">
    <property type="entry name" value="P-loop containing nucleoside triphosphate hydrolases"/>
    <property type="match status" value="1"/>
</dbReference>
<gene>
    <name evidence="1" type="ORF">Q604_UNBC06891G0001</name>
</gene>
<proteinExistence type="predicted"/>